<keyword evidence="1" id="KW-0489">Methyltransferase</keyword>
<dbReference type="PANTHER" id="PTHR43464">
    <property type="entry name" value="METHYLTRANSFERASE"/>
    <property type="match status" value="1"/>
</dbReference>
<evidence type="ECO:0000256" key="3">
    <source>
        <dbReference type="ARBA" id="ARBA00022691"/>
    </source>
</evidence>
<proteinExistence type="predicted"/>
<reference evidence="7" key="2">
    <citation type="submission" date="2016-01" db="EMBL/GenBank/DDBJ databases">
        <title>Complete genome sequence of Agromyces aureus AR33T and comparison with related organisms.</title>
        <authorList>
            <person name="Corretto E."/>
            <person name="Antonielli L."/>
            <person name="Sessitsch A."/>
            <person name="Brader G."/>
        </authorList>
    </citation>
    <scope>NUCLEOTIDE SEQUENCE [LARGE SCALE GENOMIC DNA]</scope>
    <source>
        <strain evidence="7">AR33</strain>
    </source>
</reference>
<reference evidence="6 7" key="1">
    <citation type="journal article" date="2016" name="Int. J. Syst. Evol. Microbiol.">
        <title>Agromyces aureus sp. nov., isolated from the rhizosphere of Salix caprea L. grown in a heavy-metal-contaminated soil.</title>
        <authorList>
            <person name="Corretto E."/>
            <person name="Antonielli L."/>
            <person name="Sessitsch A."/>
            <person name="Compant S."/>
            <person name="Gorfer M."/>
            <person name="Kuffner M."/>
            <person name="Brader G."/>
        </authorList>
    </citation>
    <scope>NUCLEOTIDE SEQUENCE [LARGE SCALE GENOMIC DNA]</scope>
    <source>
        <strain evidence="6 7">AR33</strain>
    </source>
</reference>
<dbReference type="OrthoDB" id="116799at2"/>
<evidence type="ECO:0000256" key="2">
    <source>
        <dbReference type="ARBA" id="ARBA00022679"/>
    </source>
</evidence>
<dbReference type="Pfam" id="PF13649">
    <property type="entry name" value="Methyltransf_25"/>
    <property type="match status" value="1"/>
</dbReference>
<evidence type="ECO:0000313" key="6">
    <source>
        <dbReference type="EMBL" id="ANJ27323.1"/>
    </source>
</evidence>
<accession>A0A191WGM4</accession>
<dbReference type="SUPFAM" id="SSF102588">
    <property type="entry name" value="LmbE-like"/>
    <property type="match status" value="1"/>
</dbReference>
<evidence type="ECO:0000259" key="5">
    <source>
        <dbReference type="Pfam" id="PF13649"/>
    </source>
</evidence>
<keyword evidence="3" id="KW-0949">S-adenosyl-L-methionine</keyword>
<dbReference type="KEGG" id="agy:ATC03_11950"/>
<dbReference type="CDD" id="cd02440">
    <property type="entry name" value="AdoMet_MTases"/>
    <property type="match status" value="1"/>
</dbReference>
<feature type="domain" description="Methyltransferase" evidence="5">
    <location>
        <begin position="304"/>
        <end position="396"/>
    </location>
</feature>
<dbReference type="EMBL" id="CP013979">
    <property type="protein sequence ID" value="ANJ27323.1"/>
    <property type="molecule type" value="Genomic_DNA"/>
</dbReference>
<keyword evidence="7" id="KW-1185">Reference proteome</keyword>
<dbReference type="GO" id="GO:0016137">
    <property type="term" value="P:glycoside metabolic process"/>
    <property type="evidence" value="ECO:0007669"/>
    <property type="project" value="UniProtKB-ARBA"/>
</dbReference>
<dbReference type="InterPro" id="IPR029063">
    <property type="entry name" value="SAM-dependent_MTases_sf"/>
</dbReference>
<evidence type="ECO:0000256" key="1">
    <source>
        <dbReference type="ARBA" id="ARBA00022603"/>
    </source>
</evidence>
<dbReference type="RefSeq" id="WP_084003456.1">
    <property type="nucleotide sequence ID" value="NZ_CP013979.1"/>
</dbReference>
<name>A0A191WGM4_9MICO</name>
<dbReference type="GO" id="GO:0032259">
    <property type="term" value="P:methylation"/>
    <property type="evidence" value="ECO:0007669"/>
    <property type="project" value="UniProtKB-KW"/>
</dbReference>
<dbReference type="Gene3D" id="3.40.50.150">
    <property type="entry name" value="Vaccinia Virus protein VP39"/>
    <property type="match status" value="1"/>
</dbReference>
<sequence length="456" mass="49972">MSIAFDHRDPGTAESVWLAEWDWSALPTLDLDVDRLMVLAAHPDDETLGAGGLLATAAARGIPTAVVIVTDGAASHPGSLSGRDLALERRVEVIHALHDLAPGASVSFLGFDDGGIREAVAAVRTSVSAALAAHPADRVLLVSPWSGDAHRDHRVLGEVAASLHTDLVQVAAYPIWFWHWGEPGMLEPHGWRLLPLSPETTAAKMLAIRRHRSQLEPLSAAPEDEPVVHAGMREHFERSFETFIEVPRPVRRPTPTLPRTVDGRYFDGFYERHTNPWQLETSSYEIRKRGLLLASLTEPRFDRVLEIGCSTGITTAELARRANAVVATDVAAEAIRRARDRVHDFAQVDFRIGDATRGIPGGPFDLVVLSEVGYYWSTSDLGRVLDGIAAELEPGGTLVACHWRHPFEQAPNTGDGVHAAIAQHPAFERILMHIEEAFSLESFRRRPAAQQAETRS</sequence>
<gene>
    <name evidence="6" type="ORF">ATC03_11950</name>
</gene>
<evidence type="ECO:0000313" key="7">
    <source>
        <dbReference type="Proteomes" id="UP000078437"/>
    </source>
</evidence>
<dbReference type="InterPro" id="IPR003737">
    <property type="entry name" value="GlcNAc_PI_deacetylase-related"/>
</dbReference>
<dbReference type="STRING" id="453304.ATC03_11950"/>
<keyword evidence="4" id="KW-0862">Zinc</keyword>
<dbReference type="PANTHER" id="PTHR43464:SF19">
    <property type="entry name" value="UBIQUINONE BIOSYNTHESIS O-METHYLTRANSFERASE, MITOCHONDRIAL"/>
    <property type="match status" value="1"/>
</dbReference>
<organism evidence="6 7">
    <name type="scientific">Agromyces aureus</name>
    <dbReference type="NCBI Taxonomy" id="453304"/>
    <lineage>
        <taxon>Bacteria</taxon>
        <taxon>Bacillati</taxon>
        <taxon>Actinomycetota</taxon>
        <taxon>Actinomycetes</taxon>
        <taxon>Micrococcales</taxon>
        <taxon>Microbacteriaceae</taxon>
        <taxon>Agromyces</taxon>
    </lineage>
</organism>
<protein>
    <recommendedName>
        <fullName evidence="5">Methyltransferase domain-containing protein</fullName>
    </recommendedName>
</protein>
<dbReference type="Pfam" id="PF02585">
    <property type="entry name" value="PIG-L"/>
    <property type="match status" value="1"/>
</dbReference>
<dbReference type="InterPro" id="IPR041698">
    <property type="entry name" value="Methyltransf_25"/>
</dbReference>
<keyword evidence="2" id="KW-0808">Transferase</keyword>
<dbReference type="AlphaFoldDB" id="A0A191WGM4"/>
<dbReference type="GO" id="GO:0008168">
    <property type="term" value="F:methyltransferase activity"/>
    <property type="evidence" value="ECO:0007669"/>
    <property type="project" value="UniProtKB-KW"/>
</dbReference>
<dbReference type="SUPFAM" id="SSF53335">
    <property type="entry name" value="S-adenosyl-L-methionine-dependent methyltransferases"/>
    <property type="match status" value="1"/>
</dbReference>
<dbReference type="Proteomes" id="UP000078437">
    <property type="component" value="Chromosome"/>
</dbReference>
<dbReference type="Gene3D" id="3.40.50.10320">
    <property type="entry name" value="LmbE-like"/>
    <property type="match status" value="1"/>
</dbReference>
<evidence type="ECO:0000256" key="4">
    <source>
        <dbReference type="ARBA" id="ARBA00022833"/>
    </source>
</evidence>
<dbReference type="InterPro" id="IPR024078">
    <property type="entry name" value="LmbE-like_dom_sf"/>
</dbReference>